<evidence type="ECO:0000313" key="4">
    <source>
        <dbReference type="Proteomes" id="UP000215914"/>
    </source>
</evidence>
<dbReference type="PANTHER" id="PTHR45856">
    <property type="entry name" value="ALPHA/BETA-HYDROLASES SUPERFAMILY PROTEIN"/>
    <property type="match status" value="1"/>
</dbReference>
<dbReference type="CDD" id="cd00519">
    <property type="entry name" value="Lipase_3"/>
    <property type="match status" value="1"/>
</dbReference>
<dbReference type="SUPFAM" id="SSF53474">
    <property type="entry name" value="alpha/beta-Hydrolases"/>
    <property type="match status" value="1"/>
</dbReference>
<dbReference type="EMBL" id="MNCJ02000324">
    <property type="protein sequence ID" value="KAF5789302.1"/>
    <property type="molecule type" value="Genomic_DNA"/>
</dbReference>
<gene>
    <name evidence="3" type="ORF">HanXRQr2_Chr09g0369591</name>
</gene>
<dbReference type="AlphaFoldDB" id="A0A9K3I3B3"/>
<dbReference type="Gramene" id="mRNA:HanXRQr2_Chr09g0369591">
    <property type="protein sequence ID" value="mRNA:HanXRQr2_Chr09g0369591"/>
    <property type="gene ID" value="HanXRQr2_Chr09g0369591"/>
</dbReference>
<keyword evidence="1 3" id="KW-0378">Hydrolase</keyword>
<evidence type="ECO:0000256" key="1">
    <source>
        <dbReference type="ARBA" id="ARBA00022801"/>
    </source>
</evidence>
<proteinExistence type="predicted"/>
<organism evidence="3 4">
    <name type="scientific">Helianthus annuus</name>
    <name type="common">Common sunflower</name>
    <dbReference type="NCBI Taxonomy" id="4232"/>
    <lineage>
        <taxon>Eukaryota</taxon>
        <taxon>Viridiplantae</taxon>
        <taxon>Streptophyta</taxon>
        <taxon>Embryophyta</taxon>
        <taxon>Tracheophyta</taxon>
        <taxon>Spermatophyta</taxon>
        <taxon>Magnoliopsida</taxon>
        <taxon>eudicotyledons</taxon>
        <taxon>Gunneridae</taxon>
        <taxon>Pentapetalae</taxon>
        <taxon>asterids</taxon>
        <taxon>campanulids</taxon>
        <taxon>Asterales</taxon>
        <taxon>Asteraceae</taxon>
        <taxon>Asteroideae</taxon>
        <taxon>Heliantheae alliance</taxon>
        <taxon>Heliantheae</taxon>
        <taxon>Helianthus</taxon>
    </lineage>
</organism>
<accession>A0A9K3I3B3</accession>
<reference evidence="3" key="2">
    <citation type="submission" date="2020-06" db="EMBL/GenBank/DDBJ databases">
        <title>Helianthus annuus Genome sequencing and assembly Release 2.</title>
        <authorList>
            <person name="Gouzy J."/>
            <person name="Langlade N."/>
            <person name="Munos S."/>
        </authorList>
    </citation>
    <scope>NUCLEOTIDE SEQUENCE</scope>
    <source>
        <tissue evidence="3">Leaves</tissue>
    </source>
</reference>
<dbReference type="GO" id="GO:0030600">
    <property type="term" value="F:feruloyl esterase activity"/>
    <property type="evidence" value="ECO:0007669"/>
    <property type="project" value="UniProtKB-EC"/>
</dbReference>
<dbReference type="PANTHER" id="PTHR45856:SF11">
    <property type="entry name" value="FUNGAL LIPASE-LIKE DOMAIN-CONTAINING PROTEIN"/>
    <property type="match status" value="1"/>
</dbReference>
<name>A0A9K3I3B3_HELAN</name>
<dbReference type="InterPro" id="IPR002921">
    <property type="entry name" value="Fungal_lipase-type"/>
</dbReference>
<dbReference type="InterPro" id="IPR051218">
    <property type="entry name" value="Sec_MonoDiacylglyc_Lipase"/>
</dbReference>
<sequence>MVTGHSMGGAMAAFCGLDLALIYGSKNIQFTTFGMPRIGNAAFASYYGQVVPSTFRVTHGHDLVLHLPPYYHHFPQKKYHHFPSEVILLDFLDF</sequence>
<feature type="domain" description="Fungal lipase-type" evidence="2">
    <location>
        <begin position="2"/>
        <end position="70"/>
    </location>
</feature>
<evidence type="ECO:0000313" key="3">
    <source>
        <dbReference type="EMBL" id="KAF5789302.1"/>
    </source>
</evidence>
<comment type="caution">
    <text evidence="3">The sequence shown here is derived from an EMBL/GenBank/DDBJ whole genome shotgun (WGS) entry which is preliminary data.</text>
</comment>
<dbReference type="Pfam" id="PF01764">
    <property type="entry name" value="Lipase_3"/>
    <property type="match status" value="1"/>
</dbReference>
<dbReference type="InterPro" id="IPR029058">
    <property type="entry name" value="AB_hydrolase_fold"/>
</dbReference>
<protein>
    <submittedName>
        <fullName evidence="3">Feruloyl esterase</fullName>
        <ecNumber evidence="3">3.1.1.73</ecNumber>
    </submittedName>
</protein>
<dbReference type="EC" id="3.1.1.73" evidence="3"/>
<evidence type="ECO:0000259" key="2">
    <source>
        <dbReference type="Pfam" id="PF01764"/>
    </source>
</evidence>
<reference evidence="3" key="1">
    <citation type="journal article" date="2017" name="Nature">
        <title>The sunflower genome provides insights into oil metabolism, flowering and Asterid evolution.</title>
        <authorList>
            <person name="Badouin H."/>
            <person name="Gouzy J."/>
            <person name="Grassa C.J."/>
            <person name="Murat F."/>
            <person name="Staton S.E."/>
            <person name="Cottret L."/>
            <person name="Lelandais-Briere C."/>
            <person name="Owens G.L."/>
            <person name="Carrere S."/>
            <person name="Mayjonade B."/>
            <person name="Legrand L."/>
            <person name="Gill N."/>
            <person name="Kane N.C."/>
            <person name="Bowers J.E."/>
            <person name="Hubner S."/>
            <person name="Bellec A."/>
            <person name="Berard A."/>
            <person name="Berges H."/>
            <person name="Blanchet N."/>
            <person name="Boniface M.C."/>
            <person name="Brunel D."/>
            <person name="Catrice O."/>
            <person name="Chaidir N."/>
            <person name="Claudel C."/>
            <person name="Donnadieu C."/>
            <person name="Faraut T."/>
            <person name="Fievet G."/>
            <person name="Helmstetter N."/>
            <person name="King M."/>
            <person name="Knapp S.J."/>
            <person name="Lai Z."/>
            <person name="Le Paslier M.C."/>
            <person name="Lippi Y."/>
            <person name="Lorenzon L."/>
            <person name="Mandel J.R."/>
            <person name="Marage G."/>
            <person name="Marchand G."/>
            <person name="Marquand E."/>
            <person name="Bret-Mestries E."/>
            <person name="Morien E."/>
            <person name="Nambeesan S."/>
            <person name="Nguyen T."/>
            <person name="Pegot-Espagnet P."/>
            <person name="Pouilly N."/>
            <person name="Raftis F."/>
            <person name="Sallet E."/>
            <person name="Schiex T."/>
            <person name="Thomas J."/>
            <person name="Vandecasteele C."/>
            <person name="Vares D."/>
            <person name="Vear F."/>
            <person name="Vautrin S."/>
            <person name="Crespi M."/>
            <person name="Mangin B."/>
            <person name="Burke J.M."/>
            <person name="Salse J."/>
            <person name="Munos S."/>
            <person name="Vincourt P."/>
            <person name="Rieseberg L.H."/>
            <person name="Langlade N.B."/>
        </authorList>
    </citation>
    <scope>NUCLEOTIDE SEQUENCE</scope>
    <source>
        <tissue evidence="3">Leaves</tissue>
    </source>
</reference>
<dbReference type="Gene3D" id="3.40.50.1820">
    <property type="entry name" value="alpha/beta hydrolase"/>
    <property type="match status" value="1"/>
</dbReference>
<dbReference type="Proteomes" id="UP000215914">
    <property type="component" value="Unassembled WGS sequence"/>
</dbReference>
<keyword evidence="4" id="KW-1185">Reference proteome</keyword>
<dbReference type="GO" id="GO:0006629">
    <property type="term" value="P:lipid metabolic process"/>
    <property type="evidence" value="ECO:0007669"/>
    <property type="project" value="InterPro"/>
</dbReference>